<dbReference type="eggNOG" id="ENOG502ZC5H">
    <property type="taxonomic scope" value="Bacteria"/>
</dbReference>
<reference evidence="2" key="1">
    <citation type="journal article" date="2015" name="J. Biotechnol.">
        <title>Complete genome sequence of the actinobacterium Streptomyces glaucescens GLA.O (DSM 40922) consisting of a linear chromosome and one linear plasmid.</title>
        <authorList>
            <person name="Ortseifen V."/>
            <person name="Winkler A."/>
            <person name="Albersmeier A."/>
            <person name="Wendler S."/>
            <person name="Puhler A."/>
            <person name="Kalinowski J."/>
            <person name="Ruckert C."/>
        </authorList>
    </citation>
    <scope>NUCLEOTIDE SEQUENCE [LARGE SCALE GENOMIC DNA]</scope>
    <source>
        <strain evidence="2">DSM 40922 / GLA O</strain>
    </source>
</reference>
<sequence>MTTPPPGPRAPRRGGFVFLDPEQGSVLRVVPFQYNPDSIHRTLRPRGIGADAGDRLEALRLQGPPRETLRIDAEFDATDRIAGAPGGAPPVGSGVFGMLSALESAVCPTAAQLTQQNDLAARGMLEIAPVQGPLPVLVLGPHRVLPVRVLDLDVTEETYDGELTPIRARVTLTVRILTVDDVGHRHRAGGLHLQYQQNRERFAALVGYGAGVVGYQGS</sequence>
<protein>
    <submittedName>
        <fullName evidence="1">Uncharacterized protein</fullName>
    </submittedName>
</protein>
<name>A0A089X743_STRGA</name>
<dbReference type="AlphaFoldDB" id="A0A089X743"/>
<dbReference type="Proteomes" id="UP000029482">
    <property type="component" value="Chromosome"/>
</dbReference>
<dbReference type="STRING" id="1907.SGLAU_04215"/>
<evidence type="ECO:0000313" key="1">
    <source>
        <dbReference type="EMBL" id="AIR96869.1"/>
    </source>
</evidence>
<dbReference type="KEGG" id="sgu:SGLAU_04215"/>
<organism evidence="1 2">
    <name type="scientific">Streptomyces glaucescens</name>
    <dbReference type="NCBI Taxonomy" id="1907"/>
    <lineage>
        <taxon>Bacteria</taxon>
        <taxon>Bacillati</taxon>
        <taxon>Actinomycetota</taxon>
        <taxon>Actinomycetes</taxon>
        <taxon>Kitasatosporales</taxon>
        <taxon>Streptomycetaceae</taxon>
        <taxon>Streptomyces</taxon>
    </lineage>
</organism>
<dbReference type="OrthoDB" id="661223at2"/>
<dbReference type="EMBL" id="CP009438">
    <property type="protein sequence ID" value="AIR96869.1"/>
    <property type="molecule type" value="Genomic_DNA"/>
</dbReference>
<proteinExistence type="predicted"/>
<evidence type="ECO:0000313" key="2">
    <source>
        <dbReference type="Proteomes" id="UP000029482"/>
    </source>
</evidence>
<keyword evidence="2" id="KW-1185">Reference proteome</keyword>
<accession>A0A089X743</accession>
<gene>
    <name evidence="1" type="ORF">SGLAU_04215</name>
</gene>
<dbReference type="RefSeq" id="WP_043498464.1">
    <property type="nucleotide sequence ID" value="NZ_CP009438.1"/>
</dbReference>
<dbReference type="HOGENOM" id="CLU_087546_0_0_11"/>